<proteinExistence type="predicted"/>
<dbReference type="PANTHER" id="PTHR32196">
    <property type="entry name" value="ABC TRANSPORTER PERMEASE PROTEIN YPHD-RELATED-RELATED"/>
    <property type="match status" value="1"/>
</dbReference>
<keyword evidence="4 6" id="KW-1133">Transmembrane helix</keyword>
<keyword evidence="8" id="KW-1185">Reference proteome</keyword>
<feature type="transmembrane region" description="Helical" evidence="6">
    <location>
        <begin position="268"/>
        <end position="290"/>
    </location>
</feature>
<dbReference type="GO" id="GO:0005886">
    <property type="term" value="C:plasma membrane"/>
    <property type="evidence" value="ECO:0007669"/>
    <property type="project" value="UniProtKB-SubCell"/>
</dbReference>
<dbReference type="EMBL" id="BOOA01000003">
    <property type="protein sequence ID" value="GIH22205.1"/>
    <property type="molecule type" value="Genomic_DNA"/>
</dbReference>
<keyword evidence="3 6" id="KW-0812">Transmembrane</keyword>
<evidence type="ECO:0000256" key="3">
    <source>
        <dbReference type="ARBA" id="ARBA00022692"/>
    </source>
</evidence>
<reference evidence="7" key="1">
    <citation type="submission" date="2021-01" db="EMBL/GenBank/DDBJ databases">
        <title>Whole genome shotgun sequence of Acrocarpospora phusangensis NBRC 108782.</title>
        <authorList>
            <person name="Komaki H."/>
            <person name="Tamura T."/>
        </authorList>
    </citation>
    <scope>NUCLEOTIDE SEQUENCE</scope>
    <source>
        <strain evidence="7">NBRC 108782</strain>
    </source>
</reference>
<evidence type="ECO:0000256" key="5">
    <source>
        <dbReference type="ARBA" id="ARBA00023136"/>
    </source>
</evidence>
<dbReference type="PANTHER" id="PTHR32196:SF72">
    <property type="entry name" value="RIBOSE IMPORT PERMEASE PROTEIN RBSC"/>
    <property type="match status" value="1"/>
</dbReference>
<dbReference type="CDD" id="cd06579">
    <property type="entry name" value="TM_PBP1_transp_AraH_like"/>
    <property type="match status" value="1"/>
</dbReference>
<evidence type="ECO:0000256" key="6">
    <source>
        <dbReference type="SAM" id="Phobius"/>
    </source>
</evidence>
<name>A0A919UMZ0_9ACTN</name>
<feature type="transmembrane region" description="Helical" evidence="6">
    <location>
        <begin position="46"/>
        <end position="67"/>
    </location>
</feature>
<feature type="transmembrane region" description="Helical" evidence="6">
    <location>
        <begin position="296"/>
        <end position="316"/>
    </location>
</feature>
<protein>
    <submittedName>
        <fullName evidence="7">Sugar ABC transporter permease</fullName>
    </submittedName>
</protein>
<dbReference type="Pfam" id="PF02653">
    <property type="entry name" value="BPD_transp_2"/>
    <property type="match status" value="1"/>
</dbReference>
<evidence type="ECO:0000256" key="1">
    <source>
        <dbReference type="ARBA" id="ARBA00004651"/>
    </source>
</evidence>
<comment type="caution">
    <text evidence="7">The sequence shown here is derived from an EMBL/GenBank/DDBJ whole genome shotgun (WGS) entry which is preliminary data.</text>
</comment>
<dbReference type="Proteomes" id="UP000640052">
    <property type="component" value="Unassembled WGS sequence"/>
</dbReference>
<feature type="transmembrane region" description="Helical" evidence="6">
    <location>
        <begin position="214"/>
        <end position="232"/>
    </location>
</feature>
<organism evidence="7 8">
    <name type="scientific">Acrocarpospora phusangensis</name>
    <dbReference type="NCBI Taxonomy" id="1070424"/>
    <lineage>
        <taxon>Bacteria</taxon>
        <taxon>Bacillati</taxon>
        <taxon>Actinomycetota</taxon>
        <taxon>Actinomycetes</taxon>
        <taxon>Streptosporangiales</taxon>
        <taxon>Streptosporangiaceae</taxon>
        <taxon>Acrocarpospora</taxon>
    </lineage>
</organism>
<dbReference type="RefSeq" id="WP_204039062.1">
    <property type="nucleotide sequence ID" value="NZ_BOOA01000003.1"/>
</dbReference>
<evidence type="ECO:0000256" key="4">
    <source>
        <dbReference type="ARBA" id="ARBA00022989"/>
    </source>
</evidence>
<dbReference type="AlphaFoldDB" id="A0A919UMZ0"/>
<sequence>MREFMARLRLVPAQAGLGYVVLVATAAAYLVVYTSSLGRFPTSFDYLSILNTMLPLVFVAIGQSLVVLTGGIDLSVGGIVSLCVTVTATTVTGTGLAPFGWLLVVLALGAACGAVNGMIVAVGRIAPILATLATLSIFTGLALWVLPVPGGSIPPVVRNVLSNPNVPTGLIWLGVAVGGWLVLRRTRFGMRVYAIGSDETSARAVGVPAGRVKLGVYALSGLCSALAAIFYVSTTTAGDANAGAPFILTSIASVVVGGVAFTGGRGSALGAVAGAVALTLVIDVLFFAGIDPLYQSLFQGLFLVVAVLLGTAATFLTRRRRATP</sequence>
<accession>A0A919UMZ0</accession>
<dbReference type="InterPro" id="IPR001851">
    <property type="entry name" value="ABC_transp_permease"/>
</dbReference>
<feature type="transmembrane region" description="Helical" evidence="6">
    <location>
        <begin position="166"/>
        <end position="183"/>
    </location>
</feature>
<evidence type="ECO:0000313" key="7">
    <source>
        <dbReference type="EMBL" id="GIH22205.1"/>
    </source>
</evidence>
<evidence type="ECO:0000256" key="2">
    <source>
        <dbReference type="ARBA" id="ARBA00022475"/>
    </source>
</evidence>
<feature type="transmembrane region" description="Helical" evidence="6">
    <location>
        <begin position="12"/>
        <end position="34"/>
    </location>
</feature>
<evidence type="ECO:0000313" key="8">
    <source>
        <dbReference type="Proteomes" id="UP000640052"/>
    </source>
</evidence>
<feature type="transmembrane region" description="Helical" evidence="6">
    <location>
        <begin position="74"/>
        <end position="93"/>
    </location>
</feature>
<dbReference type="GO" id="GO:0022857">
    <property type="term" value="F:transmembrane transporter activity"/>
    <property type="evidence" value="ECO:0007669"/>
    <property type="project" value="InterPro"/>
</dbReference>
<feature type="transmembrane region" description="Helical" evidence="6">
    <location>
        <begin position="99"/>
        <end position="121"/>
    </location>
</feature>
<feature type="transmembrane region" description="Helical" evidence="6">
    <location>
        <begin position="244"/>
        <end position="261"/>
    </location>
</feature>
<keyword evidence="5 6" id="KW-0472">Membrane</keyword>
<keyword evidence="2" id="KW-1003">Cell membrane</keyword>
<comment type="subcellular location">
    <subcellularLocation>
        <location evidence="1">Cell membrane</location>
        <topology evidence="1">Multi-pass membrane protein</topology>
    </subcellularLocation>
</comment>
<gene>
    <name evidence="7" type="ORF">Aph01nite_05150</name>
</gene>
<feature type="transmembrane region" description="Helical" evidence="6">
    <location>
        <begin position="128"/>
        <end position="146"/>
    </location>
</feature>